<keyword evidence="3" id="KW-1185">Reference proteome</keyword>
<sequence length="248" mass="27902" precursor="true">MRNFRFFLLAVCCYVCGLLSPMLSAAADPAKADQAKVQYGLKFDGKDSYVTLPHVNFSEWNAFTIEAWVKDWRGRICCEGIQGDPQNSLWISIRANRHSTGWESDNGTNYSAPVDPNSDAGWDHVALVYDGNEQAIYLNGKLVHKMTAPKPGPFDPERKLFLGAQEKWEETQTKPAGLFGRGTMRMFQISKAAKYTKEFEPAESNKADENTIVLFDFLKPDQTKLLDSSKNKQHGTIHSAQWVTVLTD</sequence>
<dbReference type="SUPFAM" id="SSF49899">
    <property type="entry name" value="Concanavalin A-like lectins/glucanases"/>
    <property type="match status" value="1"/>
</dbReference>
<feature type="signal peptide" evidence="1">
    <location>
        <begin position="1"/>
        <end position="27"/>
    </location>
</feature>
<evidence type="ECO:0000256" key="1">
    <source>
        <dbReference type="SAM" id="SignalP"/>
    </source>
</evidence>
<accession>A0A517RJR3</accession>
<dbReference type="AlphaFoldDB" id="A0A517RJR3"/>
<dbReference type="InterPro" id="IPR013320">
    <property type="entry name" value="ConA-like_dom_sf"/>
</dbReference>
<dbReference type="Gene3D" id="2.60.120.200">
    <property type="match status" value="1"/>
</dbReference>
<proteinExistence type="predicted"/>
<dbReference type="KEGG" id="gaz:Pan241w_42260"/>
<organism evidence="2 3">
    <name type="scientific">Gimesia alba</name>
    <dbReference type="NCBI Taxonomy" id="2527973"/>
    <lineage>
        <taxon>Bacteria</taxon>
        <taxon>Pseudomonadati</taxon>
        <taxon>Planctomycetota</taxon>
        <taxon>Planctomycetia</taxon>
        <taxon>Planctomycetales</taxon>
        <taxon>Planctomycetaceae</taxon>
        <taxon>Gimesia</taxon>
    </lineage>
</organism>
<evidence type="ECO:0008006" key="4">
    <source>
        <dbReference type="Google" id="ProtNLM"/>
    </source>
</evidence>
<evidence type="ECO:0000313" key="2">
    <source>
        <dbReference type="EMBL" id="QDT44120.1"/>
    </source>
</evidence>
<name>A0A517RJR3_9PLAN</name>
<dbReference type="Pfam" id="PF13385">
    <property type="entry name" value="Laminin_G_3"/>
    <property type="match status" value="1"/>
</dbReference>
<feature type="chain" id="PRO_5022119374" description="LamG-like jellyroll fold domain-containing protein" evidence="1">
    <location>
        <begin position="28"/>
        <end position="248"/>
    </location>
</feature>
<keyword evidence="1" id="KW-0732">Signal</keyword>
<dbReference type="EMBL" id="CP036269">
    <property type="protein sequence ID" value="QDT44120.1"/>
    <property type="molecule type" value="Genomic_DNA"/>
</dbReference>
<reference evidence="2 3" key="1">
    <citation type="submission" date="2019-02" db="EMBL/GenBank/DDBJ databases">
        <title>Deep-cultivation of Planctomycetes and their phenomic and genomic characterization uncovers novel biology.</title>
        <authorList>
            <person name="Wiegand S."/>
            <person name="Jogler M."/>
            <person name="Boedeker C."/>
            <person name="Pinto D."/>
            <person name="Vollmers J."/>
            <person name="Rivas-Marin E."/>
            <person name="Kohn T."/>
            <person name="Peeters S.H."/>
            <person name="Heuer A."/>
            <person name="Rast P."/>
            <person name="Oberbeckmann S."/>
            <person name="Bunk B."/>
            <person name="Jeske O."/>
            <person name="Meyerdierks A."/>
            <person name="Storesund J.E."/>
            <person name="Kallscheuer N."/>
            <person name="Luecker S."/>
            <person name="Lage O.M."/>
            <person name="Pohl T."/>
            <person name="Merkel B.J."/>
            <person name="Hornburger P."/>
            <person name="Mueller R.-W."/>
            <person name="Bruemmer F."/>
            <person name="Labrenz M."/>
            <person name="Spormann A.M."/>
            <person name="Op den Camp H."/>
            <person name="Overmann J."/>
            <person name="Amann R."/>
            <person name="Jetten M.S.M."/>
            <person name="Mascher T."/>
            <person name="Medema M.H."/>
            <person name="Devos D.P."/>
            <person name="Kaster A.-K."/>
            <person name="Ovreas L."/>
            <person name="Rohde M."/>
            <person name="Galperin M.Y."/>
            <person name="Jogler C."/>
        </authorList>
    </citation>
    <scope>NUCLEOTIDE SEQUENCE [LARGE SCALE GENOMIC DNA]</scope>
    <source>
        <strain evidence="2 3">Pan241w</strain>
    </source>
</reference>
<dbReference type="Proteomes" id="UP000317171">
    <property type="component" value="Chromosome"/>
</dbReference>
<evidence type="ECO:0000313" key="3">
    <source>
        <dbReference type="Proteomes" id="UP000317171"/>
    </source>
</evidence>
<gene>
    <name evidence="2" type="ORF">Pan241w_42260</name>
</gene>
<protein>
    <recommendedName>
        <fullName evidence="4">LamG-like jellyroll fold domain-containing protein</fullName>
    </recommendedName>
</protein>